<evidence type="ECO:0000313" key="2">
    <source>
        <dbReference type="Proteomes" id="UP000254863"/>
    </source>
</evidence>
<name>A0A7H4PL34_9ENTR</name>
<evidence type="ECO:0000313" key="1">
    <source>
        <dbReference type="EMBL" id="STW79107.1"/>
    </source>
</evidence>
<proteinExistence type="predicted"/>
<organism evidence="1 2">
    <name type="scientific">Klebsiella michiganensis</name>
    <dbReference type="NCBI Taxonomy" id="1134687"/>
    <lineage>
        <taxon>Bacteria</taxon>
        <taxon>Pseudomonadati</taxon>
        <taxon>Pseudomonadota</taxon>
        <taxon>Gammaproteobacteria</taxon>
        <taxon>Enterobacterales</taxon>
        <taxon>Enterobacteriaceae</taxon>
        <taxon>Klebsiella/Raoultella group</taxon>
        <taxon>Klebsiella</taxon>
    </lineage>
</organism>
<comment type="caution">
    <text evidence="1">The sequence shown here is derived from an EMBL/GenBank/DDBJ whole genome shotgun (WGS) entry which is preliminary data.</text>
</comment>
<accession>A0A7H4PL34</accession>
<dbReference type="AlphaFoldDB" id="A0A7H4PL34"/>
<sequence length="100" mass="10647">MSHIIGDKRVVSGADTVLHRQIQAGGGFPAARNAEEDHLGLIEITQRNSVIVGKGVVDSGDTRVVFVQVTGRQAVGAVSDWRRIEAQLLLQGATSAWTIS</sequence>
<gene>
    <name evidence="1" type="ORF">NCTC11685_06433</name>
</gene>
<protein>
    <submittedName>
        <fullName evidence="1">Uncharacterized protein</fullName>
    </submittedName>
</protein>
<dbReference type="Proteomes" id="UP000254863">
    <property type="component" value="Unassembled WGS sequence"/>
</dbReference>
<reference evidence="1 2" key="1">
    <citation type="submission" date="2018-06" db="EMBL/GenBank/DDBJ databases">
        <authorList>
            <consortium name="Pathogen Informatics"/>
            <person name="Doyle S."/>
        </authorList>
    </citation>
    <scope>NUCLEOTIDE SEQUENCE [LARGE SCALE GENOMIC DNA]</scope>
    <source>
        <strain evidence="1 2">NCTC11685</strain>
    </source>
</reference>
<dbReference type="EMBL" id="UGMS01000003">
    <property type="protein sequence ID" value="STW79107.1"/>
    <property type="molecule type" value="Genomic_DNA"/>
</dbReference>